<dbReference type="SMART" id="SM00464">
    <property type="entry name" value="LON"/>
    <property type="match status" value="1"/>
</dbReference>
<evidence type="ECO:0000313" key="3">
    <source>
        <dbReference type="Proteomes" id="UP001499854"/>
    </source>
</evidence>
<evidence type="ECO:0000259" key="1">
    <source>
        <dbReference type="PROSITE" id="PS51787"/>
    </source>
</evidence>
<comment type="caution">
    <text evidence="2">The sequence shown here is derived from an EMBL/GenBank/DDBJ whole genome shotgun (WGS) entry which is preliminary data.</text>
</comment>
<sequence length="221" mass="24525">MTTTELPLFPLGSVLFPGVVLPLHIFEHRYRQLVRDLSALPEGAPRRFGVLAIKDGHEVGRGNVTALYDVGCTAEIDSIVEYEDGRFDITTTGVHRFRLESFDDDGPYARGEVELLDEVTGPDAEVLAPGLTALFRKYQAALSELRGVQVGAIPELPEDPTVLSYLIGAATVLDVYEKQRLLTTETTSERLRNEAKILRRETGILKSLPSLPAVDLLRRRR</sequence>
<reference evidence="2 3" key="1">
    <citation type="journal article" date="2019" name="Int. J. Syst. Evol. Microbiol.">
        <title>The Global Catalogue of Microorganisms (GCM) 10K type strain sequencing project: providing services to taxonomists for standard genome sequencing and annotation.</title>
        <authorList>
            <consortium name="The Broad Institute Genomics Platform"/>
            <consortium name="The Broad Institute Genome Sequencing Center for Infectious Disease"/>
            <person name="Wu L."/>
            <person name="Ma J."/>
        </authorList>
    </citation>
    <scope>NUCLEOTIDE SEQUENCE [LARGE SCALE GENOMIC DNA]</scope>
    <source>
        <strain evidence="2 3">JCM 16013</strain>
    </source>
</reference>
<gene>
    <name evidence="2" type="ORF">GCM10009838_83220</name>
</gene>
<organism evidence="2 3">
    <name type="scientific">Catenulispora subtropica</name>
    <dbReference type="NCBI Taxonomy" id="450798"/>
    <lineage>
        <taxon>Bacteria</taxon>
        <taxon>Bacillati</taxon>
        <taxon>Actinomycetota</taxon>
        <taxon>Actinomycetes</taxon>
        <taxon>Catenulisporales</taxon>
        <taxon>Catenulisporaceae</taxon>
        <taxon>Catenulispora</taxon>
    </lineage>
</organism>
<dbReference type="Gene3D" id="2.30.130.40">
    <property type="entry name" value="LON domain-like"/>
    <property type="match status" value="1"/>
</dbReference>
<dbReference type="Gene3D" id="1.20.58.1480">
    <property type="match status" value="1"/>
</dbReference>
<dbReference type="PANTHER" id="PTHR46732">
    <property type="entry name" value="ATP-DEPENDENT PROTEASE LA (LON) DOMAIN PROTEIN"/>
    <property type="match status" value="1"/>
</dbReference>
<dbReference type="RefSeq" id="WP_344662743.1">
    <property type="nucleotide sequence ID" value="NZ_BAAAQM010000082.1"/>
</dbReference>
<dbReference type="InterPro" id="IPR003111">
    <property type="entry name" value="Lon_prtase_N"/>
</dbReference>
<name>A0ABN2TBP8_9ACTN</name>
<dbReference type="InterPro" id="IPR046336">
    <property type="entry name" value="Lon_prtase_N_sf"/>
</dbReference>
<dbReference type="PANTHER" id="PTHR46732:SF8">
    <property type="entry name" value="ATP-DEPENDENT PROTEASE LA (LON) DOMAIN PROTEIN"/>
    <property type="match status" value="1"/>
</dbReference>
<evidence type="ECO:0000313" key="2">
    <source>
        <dbReference type="EMBL" id="GAA2004415.1"/>
    </source>
</evidence>
<dbReference type="InterPro" id="IPR015947">
    <property type="entry name" value="PUA-like_sf"/>
</dbReference>
<dbReference type="EMBL" id="BAAAQM010000082">
    <property type="protein sequence ID" value="GAA2004415.1"/>
    <property type="molecule type" value="Genomic_DNA"/>
</dbReference>
<keyword evidence="3" id="KW-1185">Reference proteome</keyword>
<dbReference type="Pfam" id="PF02190">
    <property type="entry name" value="LON_substr_bdg"/>
    <property type="match status" value="1"/>
</dbReference>
<proteinExistence type="predicted"/>
<protein>
    <submittedName>
        <fullName evidence="2">LON peptidase substrate-binding domain-containing protein</fullName>
    </submittedName>
</protein>
<dbReference type="PROSITE" id="PS51787">
    <property type="entry name" value="LON_N"/>
    <property type="match status" value="1"/>
</dbReference>
<accession>A0ABN2TBP8</accession>
<feature type="domain" description="Lon N-terminal" evidence="1">
    <location>
        <begin position="3"/>
        <end position="202"/>
    </location>
</feature>
<dbReference type="SUPFAM" id="SSF88697">
    <property type="entry name" value="PUA domain-like"/>
    <property type="match status" value="1"/>
</dbReference>
<dbReference type="Proteomes" id="UP001499854">
    <property type="component" value="Unassembled WGS sequence"/>
</dbReference>